<dbReference type="EMBL" id="UGSB01000001">
    <property type="protein sequence ID" value="SUA50279.1"/>
    <property type="molecule type" value="Genomic_DNA"/>
</dbReference>
<gene>
    <name evidence="3" type="ORF">I6G29_00460</name>
    <name evidence="4" type="ORF">NCTC11997_00128</name>
</gene>
<keyword evidence="6" id="KW-1185">Reference proteome</keyword>
<keyword evidence="2" id="KW-0732">Signal</keyword>
<sequence>MKSILVKKAISATLMLSSFVAFSAAQAQDANAWPNKEIRLIVPFGPGSTPDQIARIVATEASKTLNQSIVVDNRPGAGGNIGTGAIARAKPDGYTFGISINGPLVYNQFLYKNLNYDPNKDLYPLTLAVTQPNVIAVSTASGIESLEELAEEIKKDRNALNYATPGTGSGSHLIQALFLQAIDGEATAIPYSSSPQALNSLIAGDTQFTALAPIALVPLAEDGRLKLLAQTGAERIEALADVPTIKETGTADIVGAAWSGFVISNKVPQNIKNQLQKALYDALNEPSVIKALRAQYMEPTPSTPEEFKAYMQEETHRWKPLIESLSLEM</sequence>
<reference evidence="3 6" key="2">
    <citation type="submission" date="2020-12" db="EMBL/GenBank/DDBJ databases">
        <title>FDA dAtabase for Regulatory Grade micrObial Sequences (FDA-ARGOS): Supporting development and validation of Infectious Disease Dx tests.</title>
        <authorList>
            <person name="Sproer C."/>
            <person name="Gronow S."/>
            <person name="Severitt S."/>
            <person name="Schroder I."/>
            <person name="Tallon L."/>
            <person name="Sadzewicz L."/>
            <person name="Zhao X."/>
            <person name="Boylan J."/>
            <person name="Ott S."/>
            <person name="Bowen H."/>
            <person name="Vavikolanu K."/>
            <person name="Mehta A."/>
            <person name="Aluvathingal J."/>
            <person name="Nadendla S."/>
            <person name="Lowell S."/>
            <person name="Myers T."/>
            <person name="Yan Y."/>
            <person name="Sichtig H."/>
        </authorList>
    </citation>
    <scope>NUCLEOTIDE SEQUENCE [LARGE SCALE GENOMIC DNA]</scope>
    <source>
        <strain evidence="3 6">FDAARGOS_872</strain>
    </source>
</reference>
<dbReference type="AlphaFoldDB" id="A0A378XBZ6"/>
<dbReference type="RefSeq" id="WP_018574864.1">
    <property type="nucleotide sequence ID" value="NZ_CP065725.1"/>
</dbReference>
<dbReference type="Gene3D" id="3.40.190.150">
    <property type="entry name" value="Bordetella uptake gene, domain 1"/>
    <property type="match status" value="1"/>
</dbReference>
<dbReference type="SUPFAM" id="SSF53850">
    <property type="entry name" value="Periplasmic binding protein-like II"/>
    <property type="match status" value="1"/>
</dbReference>
<evidence type="ECO:0000313" key="5">
    <source>
        <dbReference type="Proteomes" id="UP000254603"/>
    </source>
</evidence>
<evidence type="ECO:0000313" key="4">
    <source>
        <dbReference type="EMBL" id="SUA50279.1"/>
    </source>
</evidence>
<evidence type="ECO:0000313" key="3">
    <source>
        <dbReference type="EMBL" id="QPT40151.1"/>
    </source>
</evidence>
<dbReference type="GO" id="GO:0016829">
    <property type="term" value="F:lyase activity"/>
    <property type="evidence" value="ECO:0007669"/>
    <property type="project" value="UniProtKB-KW"/>
</dbReference>
<dbReference type="OrthoDB" id="8678477at2"/>
<dbReference type="Pfam" id="PF03401">
    <property type="entry name" value="TctC"/>
    <property type="match status" value="1"/>
</dbReference>
<evidence type="ECO:0000256" key="1">
    <source>
        <dbReference type="ARBA" id="ARBA00006987"/>
    </source>
</evidence>
<dbReference type="PIRSF" id="PIRSF017082">
    <property type="entry name" value="YflP"/>
    <property type="match status" value="1"/>
</dbReference>
<dbReference type="EMBL" id="CP065725">
    <property type="protein sequence ID" value="QPT40151.1"/>
    <property type="molecule type" value="Genomic_DNA"/>
</dbReference>
<dbReference type="InterPro" id="IPR005064">
    <property type="entry name" value="BUG"/>
</dbReference>
<dbReference type="PANTHER" id="PTHR42928:SF5">
    <property type="entry name" value="BLR1237 PROTEIN"/>
    <property type="match status" value="1"/>
</dbReference>
<protein>
    <submittedName>
        <fullName evidence="4">Argininosuccinate lyase</fullName>
    </submittedName>
    <submittedName>
        <fullName evidence="3">Tripartite tricarboxylate transporter substrate binding protein</fullName>
    </submittedName>
</protein>
<accession>A0A378XBZ6</accession>
<feature type="chain" id="PRO_5016996219" evidence="2">
    <location>
        <begin position="24"/>
        <end position="329"/>
    </location>
</feature>
<feature type="signal peptide" evidence="2">
    <location>
        <begin position="1"/>
        <end position="23"/>
    </location>
</feature>
<keyword evidence="4" id="KW-0456">Lyase</keyword>
<dbReference type="CDD" id="cd07012">
    <property type="entry name" value="PBP2_Bug_TTT"/>
    <property type="match status" value="1"/>
</dbReference>
<reference evidence="4 5" key="1">
    <citation type="submission" date="2018-06" db="EMBL/GenBank/DDBJ databases">
        <authorList>
            <consortium name="Pathogen Informatics"/>
            <person name="Doyle S."/>
        </authorList>
    </citation>
    <scope>NUCLEOTIDE SEQUENCE [LARGE SCALE GENOMIC DNA]</scope>
    <source>
        <strain evidence="4 5">NCTC11997</strain>
    </source>
</reference>
<dbReference type="STRING" id="1122619.GCA_000373745_01691"/>
<organism evidence="4 5">
    <name type="scientific">Oligella ureolytica</name>
    <dbReference type="NCBI Taxonomy" id="90244"/>
    <lineage>
        <taxon>Bacteria</taxon>
        <taxon>Pseudomonadati</taxon>
        <taxon>Pseudomonadota</taxon>
        <taxon>Betaproteobacteria</taxon>
        <taxon>Burkholderiales</taxon>
        <taxon>Alcaligenaceae</taxon>
        <taxon>Oligella</taxon>
    </lineage>
</organism>
<evidence type="ECO:0000256" key="2">
    <source>
        <dbReference type="SAM" id="SignalP"/>
    </source>
</evidence>
<dbReference type="Proteomes" id="UP000254603">
    <property type="component" value="Unassembled WGS sequence"/>
</dbReference>
<dbReference type="PANTHER" id="PTHR42928">
    <property type="entry name" value="TRICARBOXYLATE-BINDING PROTEIN"/>
    <property type="match status" value="1"/>
</dbReference>
<name>A0A378XBZ6_9BURK</name>
<dbReference type="InterPro" id="IPR042100">
    <property type="entry name" value="Bug_dom1"/>
</dbReference>
<dbReference type="Gene3D" id="3.40.190.10">
    <property type="entry name" value="Periplasmic binding protein-like II"/>
    <property type="match status" value="1"/>
</dbReference>
<proteinExistence type="inferred from homology"/>
<dbReference type="Proteomes" id="UP000594903">
    <property type="component" value="Chromosome"/>
</dbReference>
<comment type="similarity">
    <text evidence="1">Belongs to the UPF0065 (bug) family.</text>
</comment>
<evidence type="ECO:0000313" key="6">
    <source>
        <dbReference type="Proteomes" id="UP000594903"/>
    </source>
</evidence>